<proteinExistence type="predicted"/>
<name>A0A6A5ZVD0_9PLEO</name>
<accession>A0A6A5ZVD0</accession>
<dbReference type="RefSeq" id="XP_033518066.1">
    <property type="nucleotide sequence ID" value="XM_033672108.1"/>
</dbReference>
<sequence>MSLDLRVGMKVFNEEDTFGELKKMTGMESIIISTALEMFRSMSLGYAEPTLPEITRREMGEDQSLLAMPADSLDDHTVERLEDSKNEPWSATSSSPRTQFPTNLTVLRKSENLELERRYTATIATHGSTADQHTTLTASYNYLKIGVRVVRSLKAFFRAKKEISQLKKYTPGKIYYLEQKKYLFG</sequence>
<dbReference type="EMBL" id="ML977523">
    <property type="protein sequence ID" value="KAF2123672.1"/>
    <property type="molecule type" value="Genomic_DNA"/>
</dbReference>
<protein>
    <submittedName>
        <fullName evidence="2">Uncharacterized protein</fullName>
    </submittedName>
</protein>
<reference evidence="2" key="1">
    <citation type="journal article" date="2020" name="Stud. Mycol.">
        <title>101 Dothideomycetes genomes: a test case for predicting lifestyles and emergence of pathogens.</title>
        <authorList>
            <person name="Haridas S."/>
            <person name="Albert R."/>
            <person name="Binder M."/>
            <person name="Bloem J."/>
            <person name="Labutti K."/>
            <person name="Salamov A."/>
            <person name="Andreopoulos B."/>
            <person name="Baker S."/>
            <person name="Barry K."/>
            <person name="Bills G."/>
            <person name="Bluhm B."/>
            <person name="Cannon C."/>
            <person name="Castanera R."/>
            <person name="Culley D."/>
            <person name="Daum C."/>
            <person name="Ezra D."/>
            <person name="Gonzalez J."/>
            <person name="Henrissat B."/>
            <person name="Kuo A."/>
            <person name="Liang C."/>
            <person name="Lipzen A."/>
            <person name="Lutzoni F."/>
            <person name="Magnuson J."/>
            <person name="Mondo S."/>
            <person name="Nolan M."/>
            <person name="Ohm R."/>
            <person name="Pangilinan J."/>
            <person name="Park H.-J."/>
            <person name="Ramirez L."/>
            <person name="Alfaro M."/>
            <person name="Sun H."/>
            <person name="Tritt A."/>
            <person name="Yoshinaga Y."/>
            <person name="Zwiers L.-H."/>
            <person name="Turgeon B."/>
            <person name="Goodwin S."/>
            <person name="Spatafora J."/>
            <person name="Crous P."/>
            <person name="Grigoriev I."/>
        </authorList>
    </citation>
    <scope>NUCLEOTIDE SEQUENCE</scope>
    <source>
        <strain evidence="2">CBS 119687</strain>
    </source>
</reference>
<organism evidence="2 3">
    <name type="scientific">Dothidotthia symphoricarpi CBS 119687</name>
    <dbReference type="NCBI Taxonomy" id="1392245"/>
    <lineage>
        <taxon>Eukaryota</taxon>
        <taxon>Fungi</taxon>
        <taxon>Dikarya</taxon>
        <taxon>Ascomycota</taxon>
        <taxon>Pezizomycotina</taxon>
        <taxon>Dothideomycetes</taxon>
        <taxon>Pleosporomycetidae</taxon>
        <taxon>Pleosporales</taxon>
        <taxon>Dothidotthiaceae</taxon>
        <taxon>Dothidotthia</taxon>
    </lineage>
</organism>
<dbReference type="AlphaFoldDB" id="A0A6A5ZVD0"/>
<keyword evidence="3" id="KW-1185">Reference proteome</keyword>
<evidence type="ECO:0000313" key="3">
    <source>
        <dbReference type="Proteomes" id="UP000799771"/>
    </source>
</evidence>
<evidence type="ECO:0000256" key="1">
    <source>
        <dbReference type="SAM" id="MobiDB-lite"/>
    </source>
</evidence>
<evidence type="ECO:0000313" key="2">
    <source>
        <dbReference type="EMBL" id="KAF2123672.1"/>
    </source>
</evidence>
<dbReference type="GeneID" id="54412540"/>
<feature type="region of interest" description="Disordered" evidence="1">
    <location>
        <begin position="80"/>
        <end position="100"/>
    </location>
</feature>
<feature type="compositionally biased region" description="Polar residues" evidence="1">
    <location>
        <begin position="87"/>
        <end position="100"/>
    </location>
</feature>
<gene>
    <name evidence="2" type="ORF">P153DRAFT_412523</name>
</gene>
<dbReference type="Proteomes" id="UP000799771">
    <property type="component" value="Unassembled WGS sequence"/>
</dbReference>